<name>A0A9N8HD91_9STRA</name>
<evidence type="ECO:0000313" key="1">
    <source>
        <dbReference type="EMBL" id="CAB9508527.1"/>
    </source>
</evidence>
<organism evidence="1 2">
    <name type="scientific">Seminavis robusta</name>
    <dbReference type="NCBI Taxonomy" id="568900"/>
    <lineage>
        <taxon>Eukaryota</taxon>
        <taxon>Sar</taxon>
        <taxon>Stramenopiles</taxon>
        <taxon>Ochrophyta</taxon>
        <taxon>Bacillariophyta</taxon>
        <taxon>Bacillariophyceae</taxon>
        <taxon>Bacillariophycidae</taxon>
        <taxon>Naviculales</taxon>
        <taxon>Naviculaceae</taxon>
        <taxon>Seminavis</taxon>
    </lineage>
</organism>
<proteinExistence type="predicted"/>
<dbReference type="EMBL" id="CAICTM010000350">
    <property type="protein sequence ID" value="CAB9508527.1"/>
    <property type="molecule type" value="Genomic_DNA"/>
</dbReference>
<comment type="caution">
    <text evidence="1">The sequence shown here is derived from an EMBL/GenBank/DDBJ whole genome shotgun (WGS) entry which is preliminary data.</text>
</comment>
<accession>A0A9N8HD91</accession>
<keyword evidence="2" id="KW-1185">Reference proteome</keyword>
<sequence>MMQSLHSLLVVVQEEMSSTVLAAFTSHLIVVFYNRKFQWHQFLALKVDDKVSIYADTDAAVKFSLCSLLLCICFRGDSITAEIGAMLCVVLSVPQLKRGKGQWNQKVRVVLGPLTPILAVNGLVSEPLSVGTWSLAIVSFLAFVLLRPDNDQVLDLMHDCSLLPLWIYDILKPCANRRRWHGRLAACNALVALCQGVIVPSILRVFRSLPNDCDEVYFTDNMTAPCQMAQTNAWGLFRLKPALRNFED</sequence>
<gene>
    <name evidence="1" type="ORF">SEMRO_351_G123820.1</name>
</gene>
<dbReference type="AlphaFoldDB" id="A0A9N8HD91"/>
<dbReference type="Proteomes" id="UP001153069">
    <property type="component" value="Unassembled WGS sequence"/>
</dbReference>
<reference evidence="1" key="1">
    <citation type="submission" date="2020-06" db="EMBL/GenBank/DDBJ databases">
        <authorList>
            <consortium name="Plant Systems Biology data submission"/>
        </authorList>
    </citation>
    <scope>NUCLEOTIDE SEQUENCE</scope>
    <source>
        <strain evidence="1">D6</strain>
    </source>
</reference>
<protein>
    <submittedName>
        <fullName evidence="1">Uncharacterized protein</fullName>
    </submittedName>
</protein>
<evidence type="ECO:0000313" key="2">
    <source>
        <dbReference type="Proteomes" id="UP001153069"/>
    </source>
</evidence>